<name>A0ACC0HZP3_9ERIC</name>
<keyword evidence="2" id="KW-1185">Reference proteome</keyword>
<comment type="caution">
    <text evidence="1">The sequence shown here is derived from an EMBL/GenBank/DDBJ whole genome shotgun (WGS) entry which is preliminary data.</text>
</comment>
<reference evidence="1 2" key="1">
    <citation type="journal article" date="2022" name="Plant J.">
        <title>Chromosome-level genome of Camellia lanceoleosa provides a valuable resource for understanding genome evolution and self-incompatibility.</title>
        <authorList>
            <person name="Gong W."/>
            <person name="Xiao S."/>
            <person name="Wang L."/>
            <person name="Liao Z."/>
            <person name="Chang Y."/>
            <person name="Mo W."/>
            <person name="Hu G."/>
            <person name="Li W."/>
            <person name="Zhao G."/>
            <person name="Zhu H."/>
            <person name="Hu X."/>
            <person name="Ji K."/>
            <person name="Xiang X."/>
            <person name="Song Q."/>
            <person name="Yuan D."/>
            <person name="Jin S."/>
            <person name="Zhang L."/>
        </authorList>
    </citation>
    <scope>NUCLEOTIDE SEQUENCE [LARGE SCALE GENOMIC DNA]</scope>
    <source>
        <strain evidence="1">SQ_2022a</strain>
    </source>
</reference>
<organism evidence="1 2">
    <name type="scientific">Camellia lanceoleosa</name>
    <dbReference type="NCBI Taxonomy" id="1840588"/>
    <lineage>
        <taxon>Eukaryota</taxon>
        <taxon>Viridiplantae</taxon>
        <taxon>Streptophyta</taxon>
        <taxon>Embryophyta</taxon>
        <taxon>Tracheophyta</taxon>
        <taxon>Spermatophyta</taxon>
        <taxon>Magnoliopsida</taxon>
        <taxon>eudicotyledons</taxon>
        <taxon>Gunneridae</taxon>
        <taxon>Pentapetalae</taxon>
        <taxon>asterids</taxon>
        <taxon>Ericales</taxon>
        <taxon>Theaceae</taxon>
        <taxon>Camellia</taxon>
    </lineage>
</organism>
<sequence>MMNLNTLFFSLLLLFLFFHIANGFNITKLLSQYSDFSSFNSYLTQTQLAGDINSRQTITILVVDNNGMSSLSSKPANVLKKIMSIHVVLDYYDLPKLKKLSKKSSILTTLFQSSGQASGQQGFLNVTNMNNGDIMFGSAIHGSNLGANLVKSVVSQPYNVSVLQISTVLIPTGIENSTATSPSKAPAHSPKSAPPSKAPAPGGPAKAPSEAPTADTPGSPPKPAADGPAADAPTDKSDGIVGVALGLSISIAMIIVSTLCFVSMA</sequence>
<dbReference type="Proteomes" id="UP001060215">
    <property type="component" value="Chromosome 2"/>
</dbReference>
<proteinExistence type="predicted"/>
<evidence type="ECO:0000313" key="1">
    <source>
        <dbReference type="EMBL" id="KAI8018515.1"/>
    </source>
</evidence>
<dbReference type="EMBL" id="CM045759">
    <property type="protein sequence ID" value="KAI8018515.1"/>
    <property type="molecule type" value="Genomic_DNA"/>
</dbReference>
<evidence type="ECO:0000313" key="2">
    <source>
        <dbReference type="Proteomes" id="UP001060215"/>
    </source>
</evidence>
<protein>
    <submittedName>
        <fullName evidence="1">Fasciclin-like arabinogalactan protein 14</fullName>
    </submittedName>
</protein>
<accession>A0ACC0HZP3</accession>
<gene>
    <name evidence="1" type="ORF">LOK49_LG04G02400</name>
</gene>